<dbReference type="Pfam" id="PF00246">
    <property type="entry name" value="Peptidase_M14"/>
    <property type="match status" value="1"/>
</dbReference>
<accession>A0A6L3V4F2</accession>
<dbReference type="AlphaFoldDB" id="A0A6L3V4F2"/>
<dbReference type="Proteomes" id="UP000481030">
    <property type="component" value="Unassembled WGS sequence"/>
</dbReference>
<dbReference type="GO" id="GO:0006508">
    <property type="term" value="P:proteolysis"/>
    <property type="evidence" value="ECO:0007669"/>
    <property type="project" value="InterPro"/>
</dbReference>
<name>A0A6L3V4F2_9BACI</name>
<evidence type="ECO:0000313" key="2">
    <source>
        <dbReference type="EMBL" id="KAB2332287.1"/>
    </source>
</evidence>
<feature type="domain" description="Peptidase M14" evidence="1">
    <location>
        <begin position="145"/>
        <end position="303"/>
    </location>
</feature>
<keyword evidence="2" id="KW-0378">Hydrolase</keyword>
<comment type="caution">
    <text evidence="2">The sequence shown here is derived from an EMBL/GenBank/DDBJ whole genome shotgun (WGS) entry which is preliminary data.</text>
</comment>
<dbReference type="SUPFAM" id="SSF53187">
    <property type="entry name" value="Zn-dependent exopeptidases"/>
    <property type="match status" value="1"/>
</dbReference>
<gene>
    <name evidence="2" type="ORF">F7731_17105</name>
</gene>
<reference evidence="2 3" key="1">
    <citation type="journal article" date="2016" name="Antonie Van Leeuwenhoek">
        <title>Bacillus depressus sp. nov., isolated from soil of a sunflower field.</title>
        <authorList>
            <person name="Wei X."/>
            <person name="Xin D."/>
            <person name="Xin Y."/>
            <person name="Zhang H."/>
            <person name="Wang T."/>
            <person name="Zhang J."/>
        </authorList>
    </citation>
    <scope>NUCLEOTIDE SEQUENCE [LARGE SCALE GENOMIC DNA]</scope>
    <source>
        <strain evidence="2 3">BZ1</strain>
    </source>
</reference>
<evidence type="ECO:0000313" key="3">
    <source>
        <dbReference type="Proteomes" id="UP000481030"/>
    </source>
</evidence>
<dbReference type="OrthoDB" id="9758209at2"/>
<dbReference type="EMBL" id="WBOS01000009">
    <property type="protein sequence ID" value="KAB2332287.1"/>
    <property type="molecule type" value="Genomic_DNA"/>
</dbReference>
<keyword evidence="2" id="KW-0031">Aminopeptidase</keyword>
<dbReference type="GO" id="GO:0004181">
    <property type="term" value="F:metallocarboxypeptidase activity"/>
    <property type="evidence" value="ECO:0007669"/>
    <property type="project" value="InterPro"/>
</dbReference>
<dbReference type="RefSeq" id="WP_151536018.1">
    <property type="nucleotide sequence ID" value="NZ_WBOS01000009.1"/>
</dbReference>
<protein>
    <submittedName>
        <fullName evidence="2">X-prolyl-dipeptidyl aminopeptidase</fullName>
    </submittedName>
</protein>
<dbReference type="InterPro" id="IPR000834">
    <property type="entry name" value="Peptidase_M14"/>
</dbReference>
<proteinExistence type="predicted"/>
<dbReference type="GO" id="GO:0004177">
    <property type="term" value="F:aminopeptidase activity"/>
    <property type="evidence" value="ECO:0007669"/>
    <property type="project" value="UniProtKB-KW"/>
</dbReference>
<dbReference type="CDD" id="cd06244">
    <property type="entry name" value="M14-like"/>
    <property type="match status" value="1"/>
</dbReference>
<organism evidence="2 3">
    <name type="scientific">Cytobacillus depressus</name>
    <dbReference type="NCBI Taxonomy" id="1602942"/>
    <lineage>
        <taxon>Bacteria</taxon>
        <taxon>Bacillati</taxon>
        <taxon>Bacillota</taxon>
        <taxon>Bacilli</taxon>
        <taxon>Bacillales</taxon>
        <taxon>Bacillaceae</taxon>
        <taxon>Cytobacillus</taxon>
    </lineage>
</organism>
<dbReference type="GO" id="GO:0008270">
    <property type="term" value="F:zinc ion binding"/>
    <property type="evidence" value="ECO:0007669"/>
    <property type="project" value="InterPro"/>
</dbReference>
<evidence type="ECO:0000259" key="1">
    <source>
        <dbReference type="Pfam" id="PF00246"/>
    </source>
</evidence>
<keyword evidence="2" id="KW-0645">Protease</keyword>
<keyword evidence="3" id="KW-1185">Reference proteome</keyword>
<dbReference type="Gene3D" id="3.40.630.10">
    <property type="entry name" value="Zn peptidases"/>
    <property type="match status" value="1"/>
</dbReference>
<sequence>MLELKVSRSLFSLTEARIVEIQADMGRNIDLSQLEFQFGGKSLSQWRKWTSGSNFNGDPFITIIDKPKFIGETGIVKVTLKFDLLFNRESLSERSIRTQYQKFIGNYELAMIDPRSKIKASTTVRLNVYDEFLFYQELKPEIDRIFKQASQKNNRYLKYDSLGKSVQGRDLHFVILAKNKVVVDKYLKVTLPTALENPETLINKLEYGFIGEYQIPIWFNNIHPDEIEGPDAQVELLRKFALEDKITVHTVKNGRKETVTLNVNEVLNDVIFLFMFTNNPDGRVANTRRNTNGFDLNRDNHFQTQPETILVTQAIAKWTPLSFLDMHGYVSTFLIEPTTPPHNPNYEYDLLYNNMIGQARSMGQAGLGNSDFSSYIIPALDYKNGWDDMSVGYTPMYAMLHGSLGHTIEIPALSQDGFHAMVGVGLGAVLFVKENKDQLYKNQLEIFRRGVNGIDDRAVDKYLVNASGKPIGRFRKGNNNFFPDYYVIPIDAKQQENKLEAYKMVQYLLRNGVKVDKLTIKTKVNGIIYPKGTFIVPLKQAKRGIANAMLYKGDDVSDWGAMYDTTVVNFPDLRGFTVFEIRNEDAFNQNVIRIKNTGLPKGKIKTKALYHVLTNTDNDTIKLVNYFLKNGAFVGKALETRGIINKGDFIVKTKDLQTYGENFFFTARYIYTAIPVKTMQLKQPKVAVTGSDQLKFTVQELGFKMVKQADADVIVSDSSSIITSNLPGKTLVGIGLDALKAVKDRGLLPGFNINYTKNGHDGLVKAKIKNHLITSGYQTDEILYTTSGMWITTVPAGAEILASFSNSNDFFVAGWWPGHEKAKGQILALTHTFKKTTFILFANDLASRAHTQNSYRFIANSIFDA</sequence>